<dbReference type="OrthoDB" id="10325771at2759"/>
<keyword evidence="3" id="KW-1185">Reference proteome</keyword>
<accession>A0A8H7AHD9</accession>
<sequence>MSVSSQQFNLHPPTTTESCLDALLPTAGTPSYFDQDKNHNLMLSLANRNLPEQDDEYTRAPQPPKPTSGDPSILFAPPPHPHRPPINAAYRNPLEASAALQALRTSEREATYACALQSLPTTRGRSPTRTHSPTFPYKEYPPDLCPTFPTKEYPPDLCPTFPYHLYSSFSPRLNPTFTAIECAENKTPEENVEEVYVIPASQALFAPDSEAQNRCGKCLFPLHWGDVLPSRCQQSDCRAVNLGPDWAANERFRQTMGRGSLGDDEMRMGFG</sequence>
<dbReference type="EMBL" id="JAACFV010000061">
    <property type="protein sequence ID" value="KAF7507902.1"/>
    <property type="molecule type" value="Genomic_DNA"/>
</dbReference>
<dbReference type="AlphaFoldDB" id="A0A8H7AHD9"/>
<name>A0A8H7AHD9_9EURO</name>
<proteinExistence type="predicted"/>
<gene>
    <name evidence="2" type="ORF">GJ744_009936</name>
</gene>
<dbReference type="Proteomes" id="UP000606974">
    <property type="component" value="Unassembled WGS sequence"/>
</dbReference>
<evidence type="ECO:0000256" key="1">
    <source>
        <dbReference type="SAM" id="MobiDB-lite"/>
    </source>
</evidence>
<evidence type="ECO:0000313" key="2">
    <source>
        <dbReference type="EMBL" id="KAF7507902.1"/>
    </source>
</evidence>
<evidence type="ECO:0000313" key="3">
    <source>
        <dbReference type="Proteomes" id="UP000606974"/>
    </source>
</evidence>
<reference evidence="2" key="1">
    <citation type="submission" date="2020-02" db="EMBL/GenBank/DDBJ databases">
        <authorList>
            <person name="Palmer J.M."/>
        </authorList>
    </citation>
    <scope>NUCLEOTIDE SEQUENCE</scope>
    <source>
        <strain evidence="2">EPUS1.4</strain>
        <tissue evidence="2">Thallus</tissue>
    </source>
</reference>
<organism evidence="2 3">
    <name type="scientific">Endocarpon pusillum</name>
    <dbReference type="NCBI Taxonomy" id="364733"/>
    <lineage>
        <taxon>Eukaryota</taxon>
        <taxon>Fungi</taxon>
        <taxon>Dikarya</taxon>
        <taxon>Ascomycota</taxon>
        <taxon>Pezizomycotina</taxon>
        <taxon>Eurotiomycetes</taxon>
        <taxon>Chaetothyriomycetidae</taxon>
        <taxon>Verrucariales</taxon>
        <taxon>Verrucariaceae</taxon>
        <taxon>Endocarpon</taxon>
    </lineage>
</organism>
<feature type="region of interest" description="Disordered" evidence="1">
    <location>
        <begin position="53"/>
        <end position="72"/>
    </location>
</feature>
<comment type="caution">
    <text evidence="2">The sequence shown here is derived from an EMBL/GenBank/DDBJ whole genome shotgun (WGS) entry which is preliminary data.</text>
</comment>
<protein>
    <submittedName>
        <fullName evidence="2">Uncharacterized protein</fullName>
    </submittedName>
</protein>